<sequence length="171" mass="19014">MNKNTKTCDDYSAEIGAGAGVLSKELMEHCMQCRDCRQELKRQLAAADHDSLPEIPTGLDLRVLAACREPLDWYWQPRLLRPLLFAGCAAAALWMMSLMLETAPVPGNNGRSGKTDLLAGDWDGRGIMEQIEWIGMAIDQTRTDMAGDWIDNDTAINVTNEEQAEESRSQL</sequence>
<dbReference type="AlphaFoldDB" id="A0AAE3VFR3"/>
<evidence type="ECO:0000313" key="2">
    <source>
        <dbReference type="EMBL" id="MDQ0289640.1"/>
    </source>
</evidence>
<evidence type="ECO:0000256" key="1">
    <source>
        <dbReference type="SAM" id="Phobius"/>
    </source>
</evidence>
<organism evidence="2 3">
    <name type="scientific">Oligosphaera ethanolica</name>
    <dbReference type="NCBI Taxonomy" id="760260"/>
    <lineage>
        <taxon>Bacteria</taxon>
        <taxon>Pseudomonadati</taxon>
        <taxon>Lentisphaerota</taxon>
        <taxon>Oligosphaeria</taxon>
        <taxon>Oligosphaerales</taxon>
        <taxon>Oligosphaeraceae</taxon>
        <taxon>Oligosphaera</taxon>
    </lineage>
</organism>
<gene>
    <name evidence="2" type="ORF">J3R75_001747</name>
</gene>
<proteinExistence type="predicted"/>
<evidence type="ECO:0008006" key="4">
    <source>
        <dbReference type="Google" id="ProtNLM"/>
    </source>
</evidence>
<keyword evidence="1" id="KW-1133">Transmembrane helix</keyword>
<feature type="transmembrane region" description="Helical" evidence="1">
    <location>
        <begin position="83"/>
        <end position="100"/>
    </location>
</feature>
<dbReference type="RefSeq" id="WP_307261096.1">
    <property type="nucleotide sequence ID" value="NZ_JAUSVL010000001.1"/>
</dbReference>
<dbReference type="EMBL" id="JAUSVL010000001">
    <property type="protein sequence ID" value="MDQ0289640.1"/>
    <property type="molecule type" value="Genomic_DNA"/>
</dbReference>
<dbReference type="Proteomes" id="UP001238163">
    <property type="component" value="Unassembled WGS sequence"/>
</dbReference>
<keyword evidence="3" id="KW-1185">Reference proteome</keyword>
<comment type="caution">
    <text evidence="2">The sequence shown here is derived from an EMBL/GenBank/DDBJ whole genome shotgun (WGS) entry which is preliminary data.</text>
</comment>
<keyword evidence="1" id="KW-0812">Transmembrane</keyword>
<evidence type="ECO:0000313" key="3">
    <source>
        <dbReference type="Proteomes" id="UP001238163"/>
    </source>
</evidence>
<reference evidence="2" key="1">
    <citation type="submission" date="2023-07" db="EMBL/GenBank/DDBJ databases">
        <title>Genomic Encyclopedia of Type Strains, Phase IV (KMG-IV): sequencing the most valuable type-strain genomes for metagenomic binning, comparative biology and taxonomic classification.</title>
        <authorList>
            <person name="Goeker M."/>
        </authorList>
    </citation>
    <scope>NUCLEOTIDE SEQUENCE</scope>
    <source>
        <strain evidence="2">DSM 24202</strain>
    </source>
</reference>
<keyword evidence="1" id="KW-0472">Membrane</keyword>
<accession>A0AAE3VFR3</accession>
<name>A0AAE3VFR3_9BACT</name>
<protein>
    <recommendedName>
        <fullName evidence="4">Zinc-finger domain-containing protein</fullName>
    </recommendedName>
</protein>